<dbReference type="Proteomes" id="UP000250079">
    <property type="component" value="Chromosome"/>
</dbReference>
<sequence>MKTVLCICTFRRPEGLRKLLETLPNIDGTENLEIVVADNDSAGAGLAVCAELTTQGYPFKLHTVPAGESSGISAARNAACLKALTLHPEQLAFLDDDEWPEQQWLTELLRVQQHCNADVVGGPTRPVFPQGTELAVTVNPYYGADMALPDETQCQLQAGGNFLIKADVLQTLAPEFFNPAFAHSGGEDLAFFTQLHFRGHSMFWAANAIVHEPVPEARLQEGWIRQRVVNIHNSRVRVMQLMQPGLSHSLVRGLKTTVLGIVAVASTCLAWLGPKWSERARQLRWKFQGKMSAHCGHATVRNESY</sequence>
<protein>
    <recommendedName>
        <fullName evidence="1">Glycosyltransferase 2-like domain-containing protein</fullName>
    </recommendedName>
</protein>
<evidence type="ECO:0000259" key="1">
    <source>
        <dbReference type="Pfam" id="PF00535"/>
    </source>
</evidence>
<name>A0A2Z2NM71_9GAMM</name>
<dbReference type="Pfam" id="PF00535">
    <property type="entry name" value="Glycos_transf_2"/>
    <property type="match status" value="1"/>
</dbReference>
<dbReference type="KEGG" id="gai:IMCC3135_12270"/>
<feature type="domain" description="Glycosyltransferase 2-like" evidence="1">
    <location>
        <begin position="6"/>
        <end position="171"/>
    </location>
</feature>
<organism evidence="2 3">
    <name type="scientific">Granulosicoccus antarcticus IMCC3135</name>
    <dbReference type="NCBI Taxonomy" id="1192854"/>
    <lineage>
        <taxon>Bacteria</taxon>
        <taxon>Pseudomonadati</taxon>
        <taxon>Pseudomonadota</taxon>
        <taxon>Gammaproteobacteria</taxon>
        <taxon>Chromatiales</taxon>
        <taxon>Granulosicoccaceae</taxon>
        <taxon>Granulosicoccus</taxon>
    </lineage>
</organism>
<dbReference type="EMBL" id="CP018632">
    <property type="protein sequence ID" value="ASJ72542.1"/>
    <property type="molecule type" value="Genomic_DNA"/>
</dbReference>
<dbReference type="OrthoDB" id="6116224at2"/>
<evidence type="ECO:0000313" key="2">
    <source>
        <dbReference type="EMBL" id="ASJ72542.1"/>
    </source>
</evidence>
<accession>A0A2Z2NM71</accession>
<dbReference type="InterPro" id="IPR029044">
    <property type="entry name" value="Nucleotide-diphossugar_trans"/>
</dbReference>
<proteinExistence type="predicted"/>
<gene>
    <name evidence="2" type="ORF">IMCC3135_12270</name>
</gene>
<reference evidence="2 3" key="1">
    <citation type="submission" date="2016-12" db="EMBL/GenBank/DDBJ databases">
        <authorList>
            <person name="Song W.-J."/>
            <person name="Kurnit D.M."/>
        </authorList>
    </citation>
    <scope>NUCLEOTIDE SEQUENCE [LARGE SCALE GENOMIC DNA]</scope>
    <source>
        <strain evidence="2 3">IMCC3135</strain>
    </source>
</reference>
<dbReference type="InterPro" id="IPR001173">
    <property type="entry name" value="Glyco_trans_2-like"/>
</dbReference>
<keyword evidence="3" id="KW-1185">Reference proteome</keyword>
<dbReference type="RefSeq" id="WP_088917844.1">
    <property type="nucleotide sequence ID" value="NZ_CP018632.1"/>
</dbReference>
<dbReference type="Gene3D" id="3.90.550.10">
    <property type="entry name" value="Spore Coat Polysaccharide Biosynthesis Protein SpsA, Chain A"/>
    <property type="match status" value="1"/>
</dbReference>
<dbReference type="InterPro" id="IPR050834">
    <property type="entry name" value="Glycosyltransf_2"/>
</dbReference>
<dbReference type="PANTHER" id="PTHR43685:SF11">
    <property type="entry name" value="GLYCOSYLTRANSFERASE TAGX-RELATED"/>
    <property type="match status" value="1"/>
</dbReference>
<dbReference type="PANTHER" id="PTHR43685">
    <property type="entry name" value="GLYCOSYLTRANSFERASE"/>
    <property type="match status" value="1"/>
</dbReference>
<evidence type="ECO:0000313" key="3">
    <source>
        <dbReference type="Proteomes" id="UP000250079"/>
    </source>
</evidence>
<dbReference type="CDD" id="cd00761">
    <property type="entry name" value="Glyco_tranf_GTA_type"/>
    <property type="match status" value="1"/>
</dbReference>
<dbReference type="AlphaFoldDB" id="A0A2Z2NM71"/>
<dbReference type="SUPFAM" id="SSF53448">
    <property type="entry name" value="Nucleotide-diphospho-sugar transferases"/>
    <property type="match status" value="1"/>
</dbReference>